<reference evidence="9" key="4">
    <citation type="submission" date="2025-05" db="UniProtKB">
        <authorList>
            <consortium name="Ensembl"/>
        </authorList>
    </citation>
    <scope>IDENTIFICATION</scope>
</reference>
<evidence type="ECO:0000256" key="2">
    <source>
        <dbReference type="ARBA" id="ARBA00005434"/>
    </source>
</evidence>
<keyword evidence="10" id="KW-1185">Reference proteome</keyword>
<evidence type="ECO:0000256" key="5">
    <source>
        <dbReference type="ARBA" id="ARBA00022737"/>
    </source>
</evidence>
<dbReference type="GO" id="GO:2000001">
    <property type="term" value="P:regulation of DNA damage checkpoint"/>
    <property type="evidence" value="ECO:0007669"/>
    <property type="project" value="TreeGrafter"/>
</dbReference>
<dbReference type="Gene3D" id="2.130.10.10">
    <property type="entry name" value="YVTN repeat-like/Quinoprotein amine dehydrogenase"/>
    <property type="match status" value="1"/>
</dbReference>
<evidence type="ECO:0000256" key="4">
    <source>
        <dbReference type="ARBA" id="ARBA00022574"/>
    </source>
</evidence>
<evidence type="ECO:0000313" key="10">
    <source>
        <dbReference type="Proteomes" id="UP000314986"/>
    </source>
</evidence>
<feature type="repeat" description="WD" evidence="6">
    <location>
        <begin position="211"/>
        <end position="246"/>
    </location>
</feature>
<dbReference type="EMBL" id="JW863581">
    <property type="protein sequence ID" value="AFO96098.1"/>
    <property type="molecule type" value="mRNA"/>
</dbReference>
<dbReference type="OMA" id="FSWFELQ"/>
<dbReference type="FunFam" id="2.130.10.10:FF:000180">
    <property type="entry name" value="WD repeat-containing protein 76"/>
    <property type="match status" value="1"/>
</dbReference>
<dbReference type="InterPro" id="IPR050853">
    <property type="entry name" value="WD_repeat_DNA-damage-binding"/>
</dbReference>
<evidence type="ECO:0000313" key="9">
    <source>
        <dbReference type="Ensembl" id="ENSCMIP00000044079.1"/>
    </source>
</evidence>
<dbReference type="PANTHER" id="PTHR14773">
    <property type="entry name" value="WD REPEAT-CONTAINING PROTEIN 76"/>
    <property type="match status" value="1"/>
</dbReference>
<name>V9KE87_CALMI</name>
<dbReference type="STRING" id="7868.ENSCMIP00000044079"/>
<evidence type="ECO:0000256" key="3">
    <source>
        <dbReference type="ARBA" id="ARBA00021234"/>
    </source>
</evidence>
<dbReference type="Ensembl" id="ENSCMIT00000044713.1">
    <property type="protein sequence ID" value="ENSCMIP00000044079.1"/>
    <property type="gene ID" value="ENSCMIG00000018267.1"/>
</dbReference>
<dbReference type="InterPro" id="IPR001680">
    <property type="entry name" value="WD40_rpt"/>
</dbReference>
<proteinExistence type="evidence at transcript level"/>
<dbReference type="InterPro" id="IPR036322">
    <property type="entry name" value="WD40_repeat_dom_sf"/>
</dbReference>
<comment type="subunit">
    <text evidence="7">Interacts with CUL4A and/or CUL4B.</text>
</comment>
<dbReference type="SUPFAM" id="SSF50978">
    <property type="entry name" value="WD40 repeat-like"/>
    <property type="match status" value="1"/>
</dbReference>
<dbReference type="PROSITE" id="PS50082">
    <property type="entry name" value="WD_REPEATS_2"/>
    <property type="match status" value="1"/>
</dbReference>
<reference evidence="10" key="2">
    <citation type="journal article" date="2007" name="PLoS Biol.">
        <title>Survey sequencing and comparative analysis of the elephant shark (Callorhinchus milii) genome.</title>
        <authorList>
            <person name="Venkatesh B."/>
            <person name="Kirkness E.F."/>
            <person name="Loh Y.H."/>
            <person name="Halpern A.L."/>
            <person name="Lee A.P."/>
            <person name="Johnson J."/>
            <person name="Dandona N."/>
            <person name="Viswanathan L.D."/>
            <person name="Tay A."/>
            <person name="Venter J.C."/>
            <person name="Strausberg R.L."/>
            <person name="Brenner S."/>
        </authorList>
    </citation>
    <scope>NUCLEOTIDE SEQUENCE [LARGE SCALE GENOMIC DNA]</scope>
</reference>
<organism evidence="8">
    <name type="scientific">Callorhinchus milii</name>
    <name type="common">Ghost shark</name>
    <dbReference type="NCBI Taxonomy" id="7868"/>
    <lineage>
        <taxon>Eukaryota</taxon>
        <taxon>Metazoa</taxon>
        <taxon>Chordata</taxon>
        <taxon>Craniata</taxon>
        <taxon>Vertebrata</taxon>
        <taxon>Chondrichthyes</taxon>
        <taxon>Holocephali</taxon>
        <taxon>Chimaeriformes</taxon>
        <taxon>Callorhinchidae</taxon>
        <taxon>Callorhinchus</taxon>
    </lineage>
</organism>
<evidence type="ECO:0000313" key="8">
    <source>
        <dbReference type="EMBL" id="AFO96098.1"/>
    </source>
</evidence>
<reference evidence="10" key="1">
    <citation type="journal article" date="2006" name="Science">
        <title>Ancient noncoding elements conserved in the human genome.</title>
        <authorList>
            <person name="Venkatesh B."/>
            <person name="Kirkness E.F."/>
            <person name="Loh Y.H."/>
            <person name="Halpern A.L."/>
            <person name="Lee A.P."/>
            <person name="Johnson J."/>
            <person name="Dandona N."/>
            <person name="Viswanathan L.D."/>
            <person name="Tay A."/>
            <person name="Venter J.C."/>
            <person name="Strausberg R.L."/>
            <person name="Brenner S."/>
        </authorList>
    </citation>
    <scope>NUCLEOTIDE SEQUENCE [LARGE SCALE GENOMIC DNA]</scope>
</reference>
<evidence type="ECO:0000256" key="1">
    <source>
        <dbReference type="ARBA" id="ARBA00002530"/>
    </source>
</evidence>
<dbReference type="GO" id="GO:0005634">
    <property type="term" value="C:nucleus"/>
    <property type="evidence" value="ECO:0007669"/>
    <property type="project" value="TreeGrafter"/>
</dbReference>
<dbReference type="SMART" id="SM00320">
    <property type="entry name" value="WD40"/>
    <property type="match status" value="3"/>
</dbReference>
<keyword evidence="4 6" id="KW-0853">WD repeat</keyword>
<protein>
    <recommendedName>
        <fullName evidence="3 7">WD repeat-containing protein 76</fullName>
    </recommendedName>
</protein>
<dbReference type="AlphaFoldDB" id="V9KE87"/>
<dbReference type="Pfam" id="PF00400">
    <property type="entry name" value="WD40"/>
    <property type="match status" value="1"/>
</dbReference>
<dbReference type="GO" id="GO:0003677">
    <property type="term" value="F:DNA binding"/>
    <property type="evidence" value="ECO:0007669"/>
    <property type="project" value="TreeGrafter"/>
</dbReference>
<sequence>MKGVESVPSAKLREYKLKLNRMTIRLDQVAKMTTSRLCSIAIHPSVDKLLIAAGSRRGQIGLWDLNSPPDNDAVRLFKPHINPINCLCFNPYKSEELLSLSNNESILCGNLPKGIFHEVYKVNYLSMSSFDFLNDDGATLIVSHWSEYVSLVDRRTPGTGPELVANLNMERFRMVNVHPMQRQYFVATGARAVNIYDIRYLKEKSKRVACLENHHKNINSAYFSPVTGRRVLTTCSDGMIRLFDIKGMTSTIPLKTIRRNHFTDRTQTKFRAVWDPQQDDFFIAGSTVWPRQIEVFHSSGAMVHAFRDPDCLSSICLINVMHPTRNILVGGNSNGKVHAFMD</sequence>
<comment type="similarity">
    <text evidence="2 7">Belongs to the WD repeat DDB2/WDR76 family.</text>
</comment>
<evidence type="ECO:0000256" key="7">
    <source>
        <dbReference type="RuleBase" id="RU365004"/>
    </source>
</evidence>
<dbReference type="PANTHER" id="PTHR14773:SF0">
    <property type="entry name" value="WD REPEAT-CONTAINING PROTEIN 76"/>
    <property type="match status" value="1"/>
</dbReference>
<gene>
    <name evidence="9" type="primary">wdr76</name>
</gene>
<dbReference type="Proteomes" id="UP000314986">
    <property type="component" value="Unassembled WGS sequence"/>
</dbReference>
<comment type="function">
    <text evidence="1 7">Specifically binds 5-hydroxymethylcytosine (5hmC), suggesting that it acts as a specific reader of 5hmC.</text>
</comment>
<keyword evidence="5" id="KW-0677">Repeat</keyword>
<dbReference type="GeneTree" id="ENSGT00510000048144"/>
<accession>V9KE87</accession>
<reference evidence="8 10" key="3">
    <citation type="journal article" date="2014" name="Nature">
        <title>Elephant shark genome provides unique insights into gnathostome evolution.</title>
        <authorList>
            <consortium name="International Elephant Shark Genome Sequencing Consortium"/>
            <person name="Venkatesh B."/>
            <person name="Lee A.P."/>
            <person name="Ravi V."/>
            <person name="Maurya A.K."/>
            <person name="Lian M.M."/>
            <person name="Swann J.B."/>
            <person name="Ohta Y."/>
            <person name="Flajnik M.F."/>
            <person name="Sutoh Y."/>
            <person name="Kasahara M."/>
            <person name="Hoon S."/>
            <person name="Gangu V."/>
            <person name="Roy S.W."/>
            <person name="Irimia M."/>
            <person name="Korzh V."/>
            <person name="Kondrychyn I."/>
            <person name="Lim Z.W."/>
            <person name="Tay B.H."/>
            <person name="Tohari S."/>
            <person name="Kong K.W."/>
            <person name="Ho S."/>
            <person name="Lorente-Galdos B."/>
            <person name="Quilez J."/>
            <person name="Marques-Bonet T."/>
            <person name="Raney B.J."/>
            <person name="Ingham P.W."/>
            <person name="Tay A."/>
            <person name="Hillier L.W."/>
            <person name="Minx P."/>
            <person name="Boehm T."/>
            <person name="Wilson R.K."/>
            <person name="Brenner S."/>
            <person name="Warren W.C."/>
        </authorList>
    </citation>
    <scope>NUCLEOTIDE SEQUENCE</scope>
    <source>
        <tissue evidence="8">Liver</tissue>
    </source>
</reference>
<evidence type="ECO:0000256" key="6">
    <source>
        <dbReference type="PROSITE-ProRule" id="PRU00221"/>
    </source>
</evidence>
<dbReference type="InterPro" id="IPR015943">
    <property type="entry name" value="WD40/YVTN_repeat-like_dom_sf"/>
</dbReference>